<dbReference type="GO" id="GO:0005634">
    <property type="term" value="C:nucleus"/>
    <property type="evidence" value="ECO:0007669"/>
    <property type="project" value="InterPro"/>
</dbReference>
<dbReference type="PANTHER" id="PTHR13413">
    <property type="entry name" value="YLP MOTIF CONTAINING PROTEIN NUCLEAR PROTEIN ZAP"/>
    <property type="match status" value="1"/>
</dbReference>
<feature type="compositionally biased region" description="Polar residues" evidence="1">
    <location>
        <begin position="269"/>
        <end position="284"/>
    </location>
</feature>
<dbReference type="Gene3D" id="3.40.50.300">
    <property type="entry name" value="P-loop containing nucleotide triphosphate hydrolases"/>
    <property type="match status" value="1"/>
</dbReference>
<reference evidence="2 3" key="1">
    <citation type="journal article" date="2019" name="Plant Biotechnol. J.">
        <title>The red bayberry genome and genetic basis of sex determination.</title>
        <authorList>
            <person name="Jia H.M."/>
            <person name="Jia H.J."/>
            <person name="Cai Q.L."/>
            <person name="Wang Y."/>
            <person name="Zhao H.B."/>
            <person name="Yang W.F."/>
            <person name="Wang G.Y."/>
            <person name="Li Y.H."/>
            <person name="Zhan D.L."/>
            <person name="Shen Y.T."/>
            <person name="Niu Q.F."/>
            <person name="Chang L."/>
            <person name="Qiu J."/>
            <person name="Zhao L."/>
            <person name="Xie H.B."/>
            <person name="Fu W.Y."/>
            <person name="Jin J."/>
            <person name="Li X.W."/>
            <person name="Jiao Y."/>
            <person name="Zhou C.C."/>
            <person name="Tu T."/>
            <person name="Chai C.Y."/>
            <person name="Gao J.L."/>
            <person name="Fan L.J."/>
            <person name="van de Weg E."/>
            <person name="Wang J.Y."/>
            <person name="Gao Z.S."/>
        </authorList>
    </citation>
    <scope>NUCLEOTIDE SEQUENCE [LARGE SCALE GENOMIC DNA]</scope>
    <source>
        <tissue evidence="2">Leaves</tissue>
    </source>
</reference>
<dbReference type="InterPro" id="IPR026314">
    <property type="entry name" value="YLP_motif_con_p1"/>
</dbReference>
<dbReference type="GO" id="GO:0032204">
    <property type="term" value="P:regulation of telomere maintenance"/>
    <property type="evidence" value="ECO:0007669"/>
    <property type="project" value="TreeGrafter"/>
</dbReference>
<sequence length="905" mass="101112">MDHHYHHHQQQWRPRPLPGNICPTCSASHFPFCPPHPSFYQSPRFPFDPYRGPTGPPLPFTDGFGDPRPWGRNPSLDSGDPYGQFQSESFSNGFVNESDRNPKKPRIDDIQSNQNPVRMSLEDERRLKLIREHGSVLGGLPPEGVAGTMPGMNRGMNGDVQESSSFDVNYGRAGVGEFGKFDGSRESMSELGPIGPRNMEFYDPRFGSGDRRGQPNRQSSRNGFQNAELSHSRHGRDESSLHSFQTYGIKNVDQTHLPYPVSEVPADNYLNTHNPRQWQSSDSMPANEPPYSHTTNWQGTRLPRPERRDSVPKDNRDSNSQLQHPYGIQYPVDLRHDSHSSGLPSDARPEVSFPSRDGKQGPIWHQSMSGVTQHSAPNFNEHGGYFQSASGGSMPFENAGQMEASRFYNRKPPVPASPPPPPPPPTYPALRPSSELIAYVSPPKTTASLFPVPVGSLSKVPSSYPPIPEAHSLTMPYASTGFLSEAMGDGKPFSLKQLSTDKPKVVDASHLFKPPHRATRPDHIVIILRGLPGSGKSYLAKMLRDLEVENGGHAPRIHSIDDYFMTEVEKVEEGDIAKSSISVRGKKPITKKVMEYCYEPEMEEAYRSSMLKAFKKTLEEGVFTFIIVDDRNLRVADFAQFWAFAKSSGYEVYILEATYKDPVGCAARNVHGFTKDNIEKMARQWEEAPCLYLQLNVKSLFHGDDLKESGIQEVEMDMEDGDFDGNLSELTERKPENIAAPPEREDAPDDVDSSKDGNRWDSEGDHPREEVKAIGRSKWSADLDGDLTERSEGVKGNLNALSGLIQAYAKEAKFVRWADQVGSTGFSIHAAKKANVLSLVIGPGAGYNLKSNPIPEEEIPAPTRDASESKRQSVFQERLRAERESFKVVFDRRRQRIGRLDLEEE</sequence>
<organism evidence="2 3">
    <name type="scientific">Morella rubra</name>
    <name type="common">Chinese bayberry</name>
    <dbReference type="NCBI Taxonomy" id="262757"/>
    <lineage>
        <taxon>Eukaryota</taxon>
        <taxon>Viridiplantae</taxon>
        <taxon>Streptophyta</taxon>
        <taxon>Embryophyta</taxon>
        <taxon>Tracheophyta</taxon>
        <taxon>Spermatophyta</taxon>
        <taxon>Magnoliopsida</taxon>
        <taxon>eudicotyledons</taxon>
        <taxon>Gunneridae</taxon>
        <taxon>Pentapetalae</taxon>
        <taxon>rosids</taxon>
        <taxon>fabids</taxon>
        <taxon>Fagales</taxon>
        <taxon>Myricaceae</taxon>
        <taxon>Morella</taxon>
    </lineage>
</organism>
<feature type="region of interest" description="Disordered" evidence="1">
    <location>
        <begin position="852"/>
        <end position="874"/>
    </location>
</feature>
<dbReference type="Proteomes" id="UP000516437">
    <property type="component" value="Chromosome 4"/>
</dbReference>
<feature type="compositionally biased region" description="Basic and acidic residues" evidence="1">
    <location>
        <begin position="179"/>
        <end position="188"/>
    </location>
</feature>
<feature type="compositionally biased region" description="Basic and acidic residues" evidence="1">
    <location>
        <begin position="200"/>
        <end position="213"/>
    </location>
</feature>
<evidence type="ECO:0000256" key="1">
    <source>
        <dbReference type="SAM" id="MobiDB-lite"/>
    </source>
</evidence>
<feature type="compositionally biased region" description="Basic and acidic residues" evidence="1">
    <location>
        <begin position="865"/>
        <end position="874"/>
    </location>
</feature>
<keyword evidence="3" id="KW-1185">Reference proteome</keyword>
<dbReference type="InterPro" id="IPR027417">
    <property type="entry name" value="P-loop_NTPase"/>
</dbReference>
<feature type="compositionally biased region" description="Polar residues" evidence="1">
    <location>
        <begin position="215"/>
        <end position="229"/>
    </location>
</feature>
<feature type="compositionally biased region" description="Pro residues" evidence="1">
    <location>
        <begin position="412"/>
        <end position="427"/>
    </location>
</feature>
<feature type="compositionally biased region" description="Polar residues" evidence="1">
    <location>
        <begin position="84"/>
        <end position="95"/>
    </location>
</feature>
<dbReference type="PANTHER" id="PTHR13413:SF0">
    <property type="entry name" value="YLP MOTIF-CONTAINING PROTEIN 1"/>
    <property type="match status" value="1"/>
</dbReference>
<feature type="compositionally biased region" description="Basic and acidic residues" evidence="1">
    <location>
        <begin position="303"/>
        <end position="317"/>
    </location>
</feature>
<evidence type="ECO:0000313" key="3">
    <source>
        <dbReference type="Proteomes" id="UP000516437"/>
    </source>
</evidence>
<dbReference type="FunFam" id="3.40.50.300:FF:000978">
    <property type="entry name" value="YLP motif-containing protein 1 isoform X3"/>
    <property type="match status" value="1"/>
</dbReference>
<dbReference type="AlphaFoldDB" id="A0A6A1VX65"/>
<accession>A0A6A1VX65</accession>
<proteinExistence type="predicted"/>
<feature type="region of interest" description="Disordered" evidence="1">
    <location>
        <begin position="66"/>
        <end position="111"/>
    </location>
</feature>
<protein>
    <submittedName>
        <fullName evidence="2">YLP motif-containing protein 1</fullName>
    </submittedName>
</protein>
<feature type="region of interest" description="Disordered" evidence="1">
    <location>
        <begin position="408"/>
        <end position="427"/>
    </location>
</feature>
<dbReference type="SUPFAM" id="SSF52540">
    <property type="entry name" value="P-loop containing nucleoside triphosphate hydrolases"/>
    <property type="match status" value="1"/>
</dbReference>
<feature type="region of interest" description="Disordered" evidence="1">
    <location>
        <begin position="719"/>
        <end position="777"/>
    </location>
</feature>
<dbReference type="OrthoDB" id="513595at2759"/>
<name>A0A6A1VX65_9ROSI</name>
<evidence type="ECO:0000313" key="2">
    <source>
        <dbReference type="EMBL" id="KAB1216666.1"/>
    </source>
</evidence>
<feature type="region of interest" description="Disordered" evidence="1">
    <location>
        <begin position="179"/>
        <end position="241"/>
    </location>
</feature>
<comment type="caution">
    <text evidence="2">The sequence shown here is derived from an EMBL/GenBank/DDBJ whole genome shotgun (WGS) entry which is preliminary data.</text>
</comment>
<gene>
    <name evidence="2" type="ORF">CJ030_MR4G028382</name>
</gene>
<feature type="region of interest" description="Disordered" evidence="1">
    <location>
        <begin position="259"/>
        <end position="363"/>
    </location>
</feature>
<dbReference type="EMBL" id="RXIC02000022">
    <property type="protein sequence ID" value="KAB1216666.1"/>
    <property type="molecule type" value="Genomic_DNA"/>
</dbReference>
<feature type="compositionally biased region" description="Basic and acidic residues" evidence="1">
    <location>
        <begin position="97"/>
        <end position="109"/>
    </location>
</feature>
<feature type="compositionally biased region" description="Basic and acidic residues" evidence="1">
    <location>
        <begin position="752"/>
        <end position="773"/>
    </location>
</feature>